<keyword evidence="7" id="KW-0175">Coiled coil</keyword>
<dbReference type="AlphaFoldDB" id="A0A4U9R6V4"/>
<dbReference type="Pfam" id="PF01991">
    <property type="entry name" value="vATP-synt_E"/>
    <property type="match status" value="1"/>
</dbReference>
<dbReference type="SUPFAM" id="SSF81573">
    <property type="entry name" value="F1F0 ATP synthase subunit B, membrane domain"/>
    <property type="match status" value="1"/>
</dbReference>
<dbReference type="RefSeq" id="WP_138209740.1">
    <property type="nucleotide sequence ID" value="NZ_CBCRUQ010000004.1"/>
</dbReference>
<keyword evidence="5 6" id="KW-0066">ATP synthesis</keyword>
<proteinExistence type="inferred from homology"/>
<dbReference type="Proteomes" id="UP000308489">
    <property type="component" value="Chromosome 1"/>
</dbReference>
<evidence type="ECO:0000256" key="4">
    <source>
        <dbReference type="ARBA" id="ARBA00023065"/>
    </source>
</evidence>
<dbReference type="Gene3D" id="1.20.5.620">
    <property type="entry name" value="F1F0 ATP synthase subunit B, membrane domain"/>
    <property type="match status" value="1"/>
</dbReference>
<evidence type="ECO:0000256" key="3">
    <source>
        <dbReference type="ARBA" id="ARBA00022781"/>
    </source>
</evidence>
<comment type="similarity">
    <text evidence="1 6">Belongs to the V-ATPase E subunit family.</text>
</comment>
<evidence type="ECO:0000256" key="5">
    <source>
        <dbReference type="ARBA" id="ARBA00023310"/>
    </source>
</evidence>
<evidence type="ECO:0000313" key="8">
    <source>
        <dbReference type="EMBL" id="VTQ87165.1"/>
    </source>
</evidence>
<comment type="function">
    <text evidence="6">Produces ATP from ADP in the presence of a proton gradient across the membrane.</text>
</comment>
<dbReference type="KEGG" id="hhw:NCTC503_01040"/>
<dbReference type="EMBL" id="LR590481">
    <property type="protein sequence ID" value="VTQ87165.1"/>
    <property type="molecule type" value="Genomic_DNA"/>
</dbReference>
<evidence type="ECO:0000256" key="1">
    <source>
        <dbReference type="ARBA" id="ARBA00005901"/>
    </source>
</evidence>
<feature type="coiled-coil region" evidence="7">
    <location>
        <begin position="23"/>
        <end position="86"/>
    </location>
</feature>
<dbReference type="Gene3D" id="3.30.2320.30">
    <property type="entry name" value="ATP synthase, E subunit, C-terminal"/>
    <property type="match status" value="1"/>
</dbReference>
<dbReference type="GO" id="GO:0042777">
    <property type="term" value="P:proton motive force-driven plasma membrane ATP synthesis"/>
    <property type="evidence" value="ECO:0007669"/>
    <property type="project" value="UniProtKB-UniRule"/>
</dbReference>
<dbReference type="InterPro" id="IPR038495">
    <property type="entry name" value="ATPase_E_C"/>
</dbReference>
<keyword evidence="4 6" id="KW-0406">Ion transport</keyword>
<evidence type="ECO:0000313" key="9">
    <source>
        <dbReference type="Proteomes" id="UP000308489"/>
    </source>
</evidence>
<keyword evidence="9" id="KW-1185">Reference proteome</keyword>
<gene>
    <name evidence="6" type="primary">atpE</name>
    <name evidence="8" type="ORF">NCTC503_01040</name>
</gene>
<dbReference type="HAMAP" id="MF_00311">
    <property type="entry name" value="ATP_synth_E_arch"/>
    <property type="match status" value="1"/>
</dbReference>
<dbReference type="SUPFAM" id="SSF160527">
    <property type="entry name" value="V-type ATPase subunit E-like"/>
    <property type="match status" value="1"/>
</dbReference>
<keyword evidence="2 6" id="KW-0813">Transport</keyword>
<dbReference type="GO" id="GO:0033178">
    <property type="term" value="C:proton-transporting two-sector ATPase complex, catalytic domain"/>
    <property type="evidence" value="ECO:0007669"/>
    <property type="project" value="InterPro"/>
</dbReference>
<evidence type="ECO:0000256" key="2">
    <source>
        <dbReference type="ARBA" id="ARBA00022448"/>
    </source>
</evidence>
<evidence type="ECO:0000256" key="7">
    <source>
        <dbReference type="SAM" id="Coils"/>
    </source>
</evidence>
<accession>A0A4U9R6V4</accession>
<dbReference type="OrthoDB" id="1749765at2"/>
<organism evidence="8 9">
    <name type="scientific">Hathewaya histolytica</name>
    <name type="common">Clostridium histolyticum</name>
    <dbReference type="NCBI Taxonomy" id="1498"/>
    <lineage>
        <taxon>Bacteria</taxon>
        <taxon>Bacillati</taxon>
        <taxon>Bacillota</taxon>
        <taxon>Clostridia</taxon>
        <taxon>Eubacteriales</taxon>
        <taxon>Clostridiaceae</taxon>
        <taxon>Hathewaya</taxon>
    </lineage>
</organism>
<dbReference type="GO" id="GO:0046961">
    <property type="term" value="F:proton-transporting ATPase activity, rotational mechanism"/>
    <property type="evidence" value="ECO:0007669"/>
    <property type="project" value="InterPro"/>
</dbReference>
<evidence type="ECO:0000256" key="6">
    <source>
        <dbReference type="HAMAP-Rule" id="MF_00311"/>
    </source>
</evidence>
<dbReference type="GO" id="GO:0046933">
    <property type="term" value="F:proton-transporting ATP synthase activity, rotational mechanism"/>
    <property type="evidence" value="ECO:0007669"/>
    <property type="project" value="UniProtKB-UniRule"/>
</dbReference>
<reference evidence="8 9" key="1">
    <citation type="submission" date="2019-05" db="EMBL/GenBank/DDBJ databases">
        <authorList>
            <consortium name="Pathogen Informatics"/>
        </authorList>
    </citation>
    <scope>NUCLEOTIDE SEQUENCE [LARGE SCALE GENOMIC DNA]</scope>
    <source>
        <strain evidence="8 9">NCTC503</strain>
    </source>
</reference>
<protein>
    <recommendedName>
        <fullName evidence="6">V-type proton ATPase subunit E</fullName>
    </recommendedName>
    <alternativeName>
        <fullName evidence="6">V-ATPase subunit E</fullName>
    </alternativeName>
</protein>
<dbReference type="GO" id="GO:0005524">
    <property type="term" value="F:ATP binding"/>
    <property type="evidence" value="ECO:0007669"/>
    <property type="project" value="UniProtKB-UniRule"/>
</dbReference>
<sequence length="188" mass="21336">MSNIENLTSKIMEDSKGEAQRILESAKKEANDIMNSKEESAKKIKSGLIQKSNLEAKSKKDRIVSSAELKARNEKLEAKQEVINRTFNETISKLSKMSQEDFVSFLRGNISSLQLKGGEEIIVSKDFRESIDTSLLTDLNLRLAKEEREIPSGFIIINNGIEFNYTFEALVHSLREELEYEVASILFN</sequence>
<dbReference type="InterPro" id="IPR028987">
    <property type="entry name" value="ATP_synth_B-like_membr_sf"/>
</dbReference>
<keyword evidence="3 6" id="KW-0375">Hydrogen ion transport</keyword>
<name>A0A4U9R6V4_HATHI</name>
<dbReference type="InterPro" id="IPR002842">
    <property type="entry name" value="ATPase_V1_Esu"/>
</dbReference>